<dbReference type="Pfam" id="PF01554">
    <property type="entry name" value="MatE"/>
    <property type="match status" value="1"/>
</dbReference>
<accession>A0A9X1L718</accession>
<feature type="transmembrane region" description="Helical" evidence="6">
    <location>
        <begin position="463"/>
        <end position="487"/>
    </location>
</feature>
<reference evidence="7" key="1">
    <citation type="submission" date="2021-10" db="EMBL/GenBank/DDBJ databases">
        <title>Tamlana sargassums sp. nov., and Tamlana laminarinivorans sp. nov., two new bacteria isolated from the brown alga.</title>
        <authorList>
            <person name="Li J."/>
        </authorList>
    </citation>
    <scope>NUCLEOTIDE SEQUENCE</scope>
    <source>
        <strain evidence="7">62-3</strain>
    </source>
</reference>
<feature type="transmembrane region" description="Helical" evidence="6">
    <location>
        <begin position="124"/>
        <end position="145"/>
    </location>
</feature>
<keyword evidence="3 6" id="KW-0812">Transmembrane</keyword>
<dbReference type="GO" id="GO:0042910">
    <property type="term" value="F:xenobiotic transmembrane transporter activity"/>
    <property type="evidence" value="ECO:0007669"/>
    <property type="project" value="InterPro"/>
</dbReference>
<feature type="transmembrane region" description="Helical" evidence="6">
    <location>
        <begin position="7"/>
        <end position="29"/>
    </location>
</feature>
<dbReference type="InterPro" id="IPR002528">
    <property type="entry name" value="MATE_fam"/>
</dbReference>
<feature type="transmembrane region" description="Helical" evidence="6">
    <location>
        <begin position="157"/>
        <end position="178"/>
    </location>
</feature>
<evidence type="ECO:0000256" key="1">
    <source>
        <dbReference type="ARBA" id="ARBA00004651"/>
    </source>
</evidence>
<feature type="transmembrane region" description="Helical" evidence="6">
    <location>
        <begin position="376"/>
        <end position="396"/>
    </location>
</feature>
<keyword evidence="4 6" id="KW-1133">Transmembrane helix</keyword>
<dbReference type="PANTHER" id="PTHR30250">
    <property type="entry name" value="PST FAMILY PREDICTED COLANIC ACID TRANSPORTER"/>
    <property type="match status" value="1"/>
</dbReference>
<feature type="transmembrane region" description="Helical" evidence="6">
    <location>
        <begin position="435"/>
        <end position="457"/>
    </location>
</feature>
<evidence type="ECO:0000256" key="6">
    <source>
        <dbReference type="SAM" id="Phobius"/>
    </source>
</evidence>
<keyword evidence="5 6" id="KW-0472">Membrane</keyword>
<feature type="transmembrane region" description="Helical" evidence="6">
    <location>
        <begin position="402"/>
        <end position="423"/>
    </location>
</feature>
<feature type="transmembrane region" description="Helical" evidence="6">
    <location>
        <begin position="306"/>
        <end position="327"/>
    </location>
</feature>
<dbReference type="Proteomes" id="UP001139286">
    <property type="component" value="Unassembled WGS sequence"/>
</dbReference>
<name>A0A9X1L718_9FLAO</name>
<feature type="transmembrane region" description="Helical" evidence="6">
    <location>
        <begin position="41"/>
        <end position="61"/>
    </location>
</feature>
<evidence type="ECO:0000256" key="4">
    <source>
        <dbReference type="ARBA" id="ARBA00022989"/>
    </source>
</evidence>
<feature type="transmembrane region" description="Helical" evidence="6">
    <location>
        <begin position="89"/>
        <end position="112"/>
    </location>
</feature>
<feature type="transmembrane region" description="Helical" evidence="6">
    <location>
        <begin position="184"/>
        <end position="201"/>
    </location>
</feature>
<dbReference type="GO" id="GO:0005886">
    <property type="term" value="C:plasma membrane"/>
    <property type="evidence" value="ECO:0007669"/>
    <property type="project" value="UniProtKB-SubCell"/>
</dbReference>
<evidence type="ECO:0000256" key="2">
    <source>
        <dbReference type="ARBA" id="ARBA00022475"/>
    </source>
</evidence>
<evidence type="ECO:0000256" key="3">
    <source>
        <dbReference type="ARBA" id="ARBA00022692"/>
    </source>
</evidence>
<comment type="subcellular location">
    <subcellularLocation>
        <location evidence="1">Cell membrane</location>
        <topology evidence="1">Multi-pass membrane protein</topology>
    </subcellularLocation>
</comment>
<dbReference type="AlphaFoldDB" id="A0A9X1L718"/>
<comment type="caution">
    <text evidence="7">The sequence shown here is derived from an EMBL/GenBank/DDBJ whole genome shotgun (WGS) entry which is preliminary data.</text>
</comment>
<evidence type="ECO:0000256" key="5">
    <source>
        <dbReference type="ARBA" id="ARBA00023136"/>
    </source>
</evidence>
<evidence type="ECO:0000313" key="8">
    <source>
        <dbReference type="Proteomes" id="UP001139286"/>
    </source>
</evidence>
<dbReference type="PANTHER" id="PTHR30250:SF26">
    <property type="entry name" value="PSMA PROTEIN"/>
    <property type="match status" value="1"/>
</dbReference>
<organism evidence="7 8">
    <name type="scientific">Neotamlana sargassicola</name>
    <dbReference type="NCBI Taxonomy" id="2883125"/>
    <lineage>
        <taxon>Bacteria</taxon>
        <taxon>Pseudomonadati</taxon>
        <taxon>Bacteroidota</taxon>
        <taxon>Flavobacteriia</taxon>
        <taxon>Flavobacteriales</taxon>
        <taxon>Flavobacteriaceae</taxon>
        <taxon>Neotamlana</taxon>
    </lineage>
</organism>
<dbReference type="GO" id="GO:0015297">
    <property type="term" value="F:antiporter activity"/>
    <property type="evidence" value="ECO:0007669"/>
    <property type="project" value="InterPro"/>
</dbReference>
<keyword evidence="2" id="KW-1003">Cell membrane</keyword>
<gene>
    <name evidence="7" type="ORF">LG651_03500</name>
</gene>
<protein>
    <recommendedName>
        <fullName evidence="9">Polysaccharide biosynthesis protein</fullName>
    </recommendedName>
</protein>
<feature type="transmembrane region" description="Helical" evidence="6">
    <location>
        <begin position="347"/>
        <end position="364"/>
    </location>
</feature>
<dbReference type="InterPro" id="IPR050833">
    <property type="entry name" value="Poly_Biosynth_Transport"/>
</dbReference>
<dbReference type="RefSeq" id="WP_226694761.1">
    <property type="nucleotide sequence ID" value="NZ_JAJAPX010000001.1"/>
</dbReference>
<evidence type="ECO:0000313" key="7">
    <source>
        <dbReference type="EMBL" id="MCB4807303.1"/>
    </source>
</evidence>
<evidence type="ECO:0008006" key="9">
    <source>
        <dbReference type="Google" id="ProtNLM"/>
    </source>
</evidence>
<dbReference type="EMBL" id="JAJAPX010000001">
    <property type="protein sequence ID" value="MCB4807303.1"/>
    <property type="molecule type" value="Genomic_DNA"/>
</dbReference>
<keyword evidence="8" id="KW-1185">Reference proteome</keyword>
<proteinExistence type="predicted"/>
<sequence length="509" mass="57300">MKGTDRVLFNTAITYAKAIVTSIVSLYATRLILNSLGAADFGIYNVVGGMIAMLSFLNAAMTTSTQRYLSYSLGTGSFDKVKTIFGNSIIIHFFLALIVVILIEVVGVYLIKKQLVIAPEKVQTALWILHFLAISTFFTIITVPYNAVINAHENMTFLAVLGIVEAFLKLVVAFSLSFFVDNRLFFYGLLIMLCTIFRITIKCIYSKKKYEECNTKVLKSYEPKEIKELTSFASWNLFGTLCALGRNQGVSVILNLFYTTIVNAAYGIASQINSQLMFFSQTLMSALRPQIMKSEGAKNRSRMIKLALTANKLSFFLFTLFAIPLFFEMPLVLKFWLKDVPNYSVEFCRAIILLTMMNQINMGLMSAVQAIGEIKVYQIVAGSVQLLTLPLGFVVLKLGYEPYSIILISFGLEVISTVFRMFYFKYLTGFSVKTYFISVIFTSFSCLFIILVVIWFFKTVLNLSGVYIIALHGLAFILYGIIIYFVGLSKDEKQVAKGFITKLKLKLKK</sequence>